<gene>
    <name evidence="3" type="ORF">D8780_12965</name>
</gene>
<evidence type="ECO:0000313" key="4">
    <source>
        <dbReference type="Proteomes" id="UP000281094"/>
    </source>
</evidence>
<organism evidence="3 4">
    <name type="scientific">Notoacmeibacter ruber</name>
    <dbReference type="NCBI Taxonomy" id="2670375"/>
    <lineage>
        <taxon>Bacteria</taxon>
        <taxon>Pseudomonadati</taxon>
        <taxon>Pseudomonadota</taxon>
        <taxon>Alphaproteobacteria</taxon>
        <taxon>Hyphomicrobiales</taxon>
        <taxon>Notoacmeibacteraceae</taxon>
        <taxon>Notoacmeibacter</taxon>
    </lineage>
</organism>
<evidence type="ECO:0000259" key="2">
    <source>
        <dbReference type="Pfam" id="PF03795"/>
    </source>
</evidence>
<dbReference type="InterPro" id="IPR005545">
    <property type="entry name" value="YCII"/>
</dbReference>
<dbReference type="SUPFAM" id="SSF54909">
    <property type="entry name" value="Dimeric alpha+beta barrel"/>
    <property type="match status" value="1"/>
</dbReference>
<feature type="domain" description="YCII-related" evidence="2">
    <location>
        <begin position="1"/>
        <end position="89"/>
    </location>
</feature>
<dbReference type="Gene3D" id="3.30.70.1060">
    <property type="entry name" value="Dimeric alpha+beta barrel"/>
    <property type="match status" value="1"/>
</dbReference>
<evidence type="ECO:0000256" key="1">
    <source>
        <dbReference type="ARBA" id="ARBA00007689"/>
    </source>
</evidence>
<dbReference type="RefSeq" id="WP_121645977.1">
    <property type="nucleotide sequence ID" value="NZ_RCWN01000001.1"/>
</dbReference>
<dbReference type="EMBL" id="RCWN01000001">
    <property type="protein sequence ID" value="RLQ89010.1"/>
    <property type="molecule type" value="Genomic_DNA"/>
</dbReference>
<evidence type="ECO:0000313" key="3">
    <source>
        <dbReference type="EMBL" id="RLQ89010.1"/>
    </source>
</evidence>
<accession>A0A3L7JEV7</accession>
<keyword evidence="4" id="KW-1185">Reference proteome</keyword>
<proteinExistence type="inferred from homology"/>
<protein>
    <submittedName>
        <fullName evidence="3">YciI family protein</fullName>
    </submittedName>
</protein>
<reference evidence="3 4" key="1">
    <citation type="submission" date="2018-10" db="EMBL/GenBank/DDBJ databases">
        <title>Notoacmeibacter sp. M2BS9Y-3-1, whole genome shotgun sequence.</title>
        <authorList>
            <person name="Tuo L."/>
        </authorList>
    </citation>
    <scope>NUCLEOTIDE SEQUENCE [LARGE SCALE GENOMIC DNA]</scope>
    <source>
        <strain evidence="3 4">M2BS9Y-3-1</strain>
    </source>
</reference>
<dbReference type="Pfam" id="PF03795">
    <property type="entry name" value="YCII"/>
    <property type="match status" value="1"/>
</dbReference>
<dbReference type="AlphaFoldDB" id="A0A3L7JEV7"/>
<dbReference type="InterPro" id="IPR051807">
    <property type="entry name" value="Sec-metab_biosynth-assoc"/>
</dbReference>
<sequence>MHYALICIDKSNSVSLRMATREDHLAWLKGQQAEGKVLFTGPFLSDEGEMNGSLLLVDVPDRQAAEAMAAADPYAKAGLFASTDIRAWKWVIGKPEDKD</sequence>
<dbReference type="PANTHER" id="PTHR33606:SF3">
    <property type="entry name" value="PROTEIN YCII"/>
    <property type="match status" value="1"/>
</dbReference>
<comment type="caution">
    <text evidence="3">The sequence shown here is derived from an EMBL/GenBank/DDBJ whole genome shotgun (WGS) entry which is preliminary data.</text>
</comment>
<dbReference type="Proteomes" id="UP000281094">
    <property type="component" value="Unassembled WGS sequence"/>
</dbReference>
<comment type="similarity">
    <text evidence="1">Belongs to the YciI family.</text>
</comment>
<name>A0A3L7JEV7_9HYPH</name>
<dbReference type="InterPro" id="IPR011008">
    <property type="entry name" value="Dimeric_a/b-barrel"/>
</dbReference>
<dbReference type="PANTHER" id="PTHR33606">
    <property type="entry name" value="PROTEIN YCII"/>
    <property type="match status" value="1"/>
</dbReference>